<organism evidence="1 2">
    <name type="scientific">Paenibacillus roseus</name>
    <dbReference type="NCBI Taxonomy" id="2798579"/>
    <lineage>
        <taxon>Bacteria</taxon>
        <taxon>Bacillati</taxon>
        <taxon>Bacillota</taxon>
        <taxon>Bacilli</taxon>
        <taxon>Bacillales</taxon>
        <taxon>Paenibacillaceae</taxon>
        <taxon>Paenibacillus</taxon>
    </lineage>
</organism>
<keyword evidence="2" id="KW-1185">Reference proteome</keyword>
<dbReference type="EMBL" id="JAELUP010000003">
    <property type="protein sequence ID" value="MBJ6359984.1"/>
    <property type="molecule type" value="Genomic_DNA"/>
</dbReference>
<proteinExistence type="predicted"/>
<sequence>MSNDERNFAVCIAQGCAAWRCGDDAEGIGWFQKAALLWLDQLEQTEGDGGELLEAQYRQLASEVRQTVSMLEHGDIALAADRLEAGLLPLLGYRADEERIERNE</sequence>
<dbReference type="AlphaFoldDB" id="A0A934IYF1"/>
<reference evidence="1" key="1">
    <citation type="submission" date="2020-12" db="EMBL/GenBank/DDBJ databases">
        <authorList>
            <person name="Huq M.A."/>
        </authorList>
    </citation>
    <scope>NUCLEOTIDE SEQUENCE</scope>
    <source>
        <strain evidence="1">MAHUQ-46</strain>
    </source>
</reference>
<comment type="caution">
    <text evidence="1">The sequence shown here is derived from an EMBL/GenBank/DDBJ whole genome shotgun (WGS) entry which is preliminary data.</text>
</comment>
<evidence type="ECO:0000313" key="1">
    <source>
        <dbReference type="EMBL" id="MBJ6359984.1"/>
    </source>
</evidence>
<protein>
    <submittedName>
        <fullName evidence="1">Uncharacterized protein</fullName>
    </submittedName>
</protein>
<dbReference type="Proteomes" id="UP000640274">
    <property type="component" value="Unassembled WGS sequence"/>
</dbReference>
<dbReference type="RefSeq" id="WP_199017509.1">
    <property type="nucleotide sequence ID" value="NZ_JAELUP010000003.1"/>
</dbReference>
<evidence type="ECO:0000313" key="2">
    <source>
        <dbReference type="Proteomes" id="UP000640274"/>
    </source>
</evidence>
<gene>
    <name evidence="1" type="ORF">JFN88_01435</name>
</gene>
<accession>A0A934IYF1</accession>
<name>A0A934IYF1_9BACL</name>